<name>A0A0B6YLW6_9EUPU</name>
<dbReference type="AlphaFoldDB" id="A0A0B6YLW6"/>
<feature type="compositionally biased region" description="Acidic residues" evidence="1">
    <location>
        <begin position="78"/>
        <end position="87"/>
    </location>
</feature>
<sequence>VNSDPNLQQNVDVCTFRGDVEVAISLEDATEAEIGDLKQEGDTFSYEEEDNFSLFTNQAFLENSQHTMSASNLNEQSEVTDTDFDVR</sequence>
<evidence type="ECO:0000256" key="1">
    <source>
        <dbReference type="SAM" id="MobiDB-lite"/>
    </source>
</evidence>
<accession>A0A0B6YLW6</accession>
<dbReference type="EMBL" id="HACG01009580">
    <property type="protein sequence ID" value="CEK56445.1"/>
    <property type="molecule type" value="Transcribed_RNA"/>
</dbReference>
<feature type="compositionally biased region" description="Polar residues" evidence="1">
    <location>
        <begin position="66"/>
        <end position="77"/>
    </location>
</feature>
<evidence type="ECO:0000313" key="2">
    <source>
        <dbReference type="EMBL" id="CEK56445.1"/>
    </source>
</evidence>
<feature type="non-terminal residue" evidence="2">
    <location>
        <position position="1"/>
    </location>
</feature>
<proteinExistence type="predicted"/>
<protein>
    <submittedName>
        <fullName evidence="2">Uncharacterized protein</fullName>
    </submittedName>
</protein>
<reference evidence="2" key="1">
    <citation type="submission" date="2014-12" db="EMBL/GenBank/DDBJ databases">
        <title>Insight into the proteome of Arion vulgaris.</title>
        <authorList>
            <person name="Aradska J."/>
            <person name="Bulat T."/>
            <person name="Smidak R."/>
            <person name="Sarate P."/>
            <person name="Gangsoo J."/>
            <person name="Sialana F."/>
            <person name="Bilban M."/>
            <person name="Lubec G."/>
        </authorList>
    </citation>
    <scope>NUCLEOTIDE SEQUENCE</scope>
    <source>
        <tissue evidence="2">Skin</tissue>
    </source>
</reference>
<feature type="non-terminal residue" evidence="2">
    <location>
        <position position="87"/>
    </location>
</feature>
<gene>
    <name evidence="2" type="primary">ORF27668</name>
</gene>
<organism evidence="2">
    <name type="scientific">Arion vulgaris</name>
    <dbReference type="NCBI Taxonomy" id="1028688"/>
    <lineage>
        <taxon>Eukaryota</taxon>
        <taxon>Metazoa</taxon>
        <taxon>Spiralia</taxon>
        <taxon>Lophotrochozoa</taxon>
        <taxon>Mollusca</taxon>
        <taxon>Gastropoda</taxon>
        <taxon>Heterobranchia</taxon>
        <taxon>Euthyneura</taxon>
        <taxon>Panpulmonata</taxon>
        <taxon>Eupulmonata</taxon>
        <taxon>Stylommatophora</taxon>
        <taxon>Helicina</taxon>
        <taxon>Arionoidea</taxon>
        <taxon>Arionidae</taxon>
        <taxon>Arion</taxon>
    </lineage>
</organism>
<feature type="region of interest" description="Disordered" evidence="1">
    <location>
        <begin position="66"/>
        <end position="87"/>
    </location>
</feature>